<accession>A0ABX7X127</accession>
<evidence type="ECO:0000256" key="2">
    <source>
        <dbReference type="SAM" id="SignalP"/>
    </source>
</evidence>
<evidence type="ECO:0000313" key="5">
    <source>
        <dbReference type="Proteomes" id="UP000672027"/>
    </source>
</evidence>
<reference evidence="4 5" key="1">
    <citation type="submission" date="2021-04" db="EMBL/GenBank/DDBJ databases">
        <title>Genomics, taxonomy and metabolism of representatives of sulfur bacteria of the genus Thiothrix: Thiothrix fructosivorans QT, Thiothrix unzii A1T and three new species, Thiothrix subterranea sp. nov., Thiothrix litoralis sp. nov. and 'Candidatus Thiothrix anitrata' sp. nov.</title>
        <authorList>
            <person name="Ravin N.V."/>
            <person name="Smolyakov D."/>
            <person name="Rudenko T.S."/>
            <person name="Mardanov A.V."/>
            <person name="Beletsky A.V."/>
            <person name="Markov N.D."/>
            <person name="Fomenkov A.I."/>
            <person name="Roberts R.J."/>
            <person name="Karnachuk O.V."/>
            <person name="Novikov A."/>
            <person name="Grabovich M.Y."/>
        </authorList>
    </citation>
    <scope>NUCLEOTIDE SEQUENCE [LARGE SCALE GENOMIC DNA]</scope>
    <source>
        <strain evidence="4 5">A52</strain>
    </source>
</reference>
<feature type="domain" description="DUF4124" evidence="3">
    <location>
        <begin position="19"/>
        <end position="54"/>
    </location>
</feature>
<evidence type="ECO:0000259" key="3">
    <source>
        <dbReference type="Pfam" id="PF13511"/>
    </source>
</evidence>
<dbReference type="Pfam" id="PF13511">
    <property type="entry name" value="DUF4124"/>
    <property type="match status" value="1"/>
</dbReference>
<dbReference type="InterPro" id="IPR025392">
    <property type="entry name" value="DUF4124"/>
</dbReference>
<protein>
    <submittedName>
        <fullName evidence="4">DUF4124 domain-containing protein</fullName>
    </submittedName>
</protein>
<gene>
    <name evidence="4" type="ORF">J8380_15535</name>
</gene>
<feature type="region of interest" description="Disordered" evidence="1">
    <location>
        <begin position="157"/>
        <end position="186"/>
    </location>
</feature>
<evidence type="ECO:0000256" key="1">
    <source>
        <dbReference type="SAM" id="MobiDB-lite"/>
    </source>
</evidence>
<sequence length="186" mass="19993">MIKQAILMPILVAGVVGWASSASAEMYKWTDSNGKTHYSATPPPADVNAKNIEAEIKLSTGKPKAVEVPDVSATTEQAPPETTPDKPLKSEDTAAASEKQHRSYCDQQKEAFQKLTINSLVKFSDDKGERFLTAAEKQEKMALISKNLDTMCRPEMFGSASGKVPTSASSSAKPLVSTVDTAKTEK</sequence>
<evidence type="ECO:0000313" key="4">
    <source>
        <dbReference type="EMBL" id="QTR49627.1"/>
    </source>
</evidence>
<feature type="region of interest" description="Disordered" evidence="1">
    <location>
        <begin position="61"/>
        <end position="103"/>
    </location>
</feature>
<name>A0ABX7X127_9GAMM</name>
<feature type="signal peptide" evidence="2">
    <location>
        <begin position="1"/>
        <end position="24"/>
    </location>
</feature>
<dbReference type="Proteomes" id="UP000672027">
    <property type="component" value="Chromosome"/>
</dbReference>
<keyword evidence="5" id="KW-1185">Reference proteome</keyword>
<proteinExistence type="predicted"/>
<feature type="chain" id="PRO_5047388292" evidence="2">
    <location>
        <begin position="25"/>
        <end position="186"/>
    </location>
</feature>
<feature type="compositionally biased region" description="Basic and acidic residues" evidence="1">
    <location>
        <begin position="83"/>
        <end position="103"/>
    </location>
</feature>
<dbReference type="EMBL" id="CP072800">
    <property type="protein sequence ID" value="QTR49627.1"/>
    <property type="molecule type" value="Genomic_DNA"/>
</dbReference>
<organism evidence="4 5">
    <name type="scientific">Candidatus Thiothrix anitrata</name>
    <dbReference type="NCBI Taxonomy" id="2823902"/>
    <lineage>
        <taxon>Bacteria</taxon>
        <taxon>Pseudomonadati</taxon>
        <taxon>Pseudomonadota</taxon>
        <taxon>Gammaproteobacteria</taxon>
        <taxon>Thiotrichales</taxon>
        <taxon>Thiotrichaceae</taxon>
        <taxon>Thiothrix</taxon>
    </lineage>
</organism>
<dbReference type="RefSeq" id="WP_210226466.1">
    <property type="nucleotide sequence ID" value="NZ_CP072800.1"/>
</dbReference>
<keyword evidence="2" id="KW-0732">Signal</keyword>